<sequence length="278" mass="30052">MDTLMIIRWKFSLLLLAAFILADDDSQAMSKLADALNPRPHNRSISVSNAAYCAMVGKECLADNNFSSIPSEFFSGLPTSIQNWSLRVHRNDLTGDLPDSLGRSMVKVLQLHGQRTGLSGTISALSTTVNLVQVTLQNNNFPVLLADLSNCNGLELLNLKNNTLTGIVPESLPTNSGQPCGPQVTTLLEIASAFGYPLKLSDSWRETGNRNKQLLSNCWSCGVKAAQEAANGKKAAQVAANGKKAAQVAAKWKKGELHQSTVAEKCSNLCCKMLMKCW</sequence>
<keyword evidence="7" id="KW-0472">Membrane</keyword>
<feature type="chain" id="PRO_5043383259" evidence="10">
    <location>
        <begin position="23"/>
        <end position="278"/>
    </location>
</feature>
<dbReference type="InterPro" id="IPR032675">
    <property type="entry name" value="LRR_dom_sf"/>
</dbReference>
<dbReference type="EMBL" id="BPVZ01000089">
    <property type="protein sequence ID" value="GKV30849.1"/>
    <property type="molecule type" value="Genomic_DNA"/>
</dbReference>
<keyword evidence="9" id="KW-0325">Glycoprotein</keyword>
<dbReference type="InterPro" id="IPR052422">
    <property type="entry name" value="Auxin_Ser/Thr_Kinase"/>
</dbReference>
<comment type="subcellular location">
    <subcellularLocation>
        <location evidence="1">Membrane</location>
        <topology evidence="1">Single-pass membrane protein</topology>
    </subcellularLocation>
</comment>
<comment type="caution">
    <text evidence="11">The sequence shown here is derived from an EMBL/GenBank/DDBJ whole genome shotgun (WGS) entry which is preliminary data.</text>
</comment>
<keyword evidence="6" id="KW-1133">Transmembrane helix</keyword>
<keyword evidence="5" id="KW-0677">Repeat</keyword>
<proteinExistence type="predicted"/>
<evidence type="ECO:0000256" key="9">
    <source>
        <dbReference type="ARBA" id="ARBA00023180"/>
    </source>
</evidence>
<evidence type="ECO:0000256" key="7">
    <source>
        <dbReference type="ARBA" id="ARBA00023136"/>
    </source>
</evidence>
<evidence type="ECO:0000256" key="10">
    <source>
        <dbReference type="SAM" id="SignalP"/>
    </source>
</evidence>
<keyword evidence="12" id="KW-1185">Reference proteome</keyword>
<keyword evidence="2" id="KW-0433">Leucine-rich repeat</keyword>
<gene>
    <name evidence="11" type="ORF">SLEP1_g39620</name>
</gene>
<evidence type="ECO:0000256" key="6">
    <source>
        <dbReference type="ARBA" id="ARBA00022989"/>
    </source>
</evidence>
<accession>A0AAV5L1G7</accession>
<dbReference type="GO" id="GO:0016020">
    <property type="term" value="C:membrane"/>
    <property type="evidence" value="ECO:0007669"/>
    <property type="project" value="UniProtKB-SubCell"/>
</dbReference>
<keyword evidence="8" id="KW-0675">Receptor</keyword>
<evidence type="ECO:0000256" key="1">
    <source>
        <dbReference type="ARBA" id="ARBA00004167"/>
    </source>
</evidence>
<evidence type="ECO:0000313" key="12">
    <source>
        <dbReference type="Proteomes" id="UP001054252"/>
    </source>
</evidence>
<reference evidence="11 12" key="1">
    <citation type="journal article" date="2021" name="Commun. Biol.">
        <title>The genome of Shorea leprosula (Dipterocarpaceae) highlights the ecological relevance of drought in aseasonal tropical rainforests.</title>
        <authorList>
            <person name="Ng K.K.S."/>
            <person name="Kobayashi M.J."/>
            <person name="Fawcett J.A."/>
            <person name="Hatakeyama M."/>
            <person name="Paape T."/>
            <person name="Ng C.H."/>
            <person name="Ang C.C."/>
            <person name="Tnah L.H."/>
            <person name="Lee C.T."/>
            <person name="Nishiyama T."/>
            <person name="Sese J."/>
            <person name="O'Brien M.J."/>
            <person name="Copetti D."/>
            <person name="Mohd Noor M.I."/>
            <person name="Ong R.C."/>
            <person name="Putra M."/>
            <person name="Sireger I.Z."/>
            <person name="Indrioko S."/>
            <person name="Kosugi Y."/>
            <person name="Izuno A."/>
            <person name="Isagi Y."/>
            <person name="Lee S.L."/>
            <person name="Shimizu K.K."/>
        </authorList>
    </citation>
    <scope>NUCLEOTIDE SEQUENCE [LARGE SCALE GENOMIC DNA]</scope>
    <source>
        <strain evidence="11">214</strain>
    </source>
</reference>
<dbReference type="Gene3D" id="3.80.10.10">
    <property type="entry name" value="Ribonuclease Inhibitor"/>
    <property type="match status" value="1"/>
</dbReference>
<evidence type="ECO:0000256" key="3">
    <source>
        <dbReference type="ARBA" id="ARBA00022692"/>
    </source>
</evidence>
<evidence type="ECO:0000256" key="4">
    <source>
        <dbReference type="ARBA" id="ARBA00022729"/>
    </source>
</evidence>
<evidence type="ECO:0000313" key="11">
    <source>
        <dbReference type="EMBL" id="GKV30849.1"/>
    </source>
</evidence>
<dbReference type="Proteomes" id="UP001054252">
    <property type="component" value="Unassembled WGS sequence"/>
</dbReference>
<protein>
    <submittedName>
        <fullName evidence="11">Uncharacterized protein</fullName>
    </submittedName>
</protein>
<evidence type="ECO:0000256" key="2">
    <source>
        <dbReference type="ARBA" id="ARBA00022614"/>
    </source>
</evidence>
<evidence type="ECO:0000256" key="5">
    <source>
        <dbReference type="ARBA" id="ARBA00022737"/>
    </source>
</evidence>
<evidence type="ECO:0000256" key="8">
    <source>
        <dbReference type="ARBA" id="ARBA00023170"/>
    </source>
</evidence>
<dbReference type="PANTHER" id="PTHR47986:SF10">
    <property type="entry name" value="RECEPTOR-LIKE KINASE TMK4"/>
    <property type="match status" value="1"/>
</dbReference>
<dbReference type="PANTHER" id="PTHR47986">
    <property type="entry name" value="OSJNBA0070M12.3 PROTEIN"/>
    <property type="match status" value="1"/>
</dbReference>
<dbReference type="AlphaFoldDB" id="A0AAV5L1G7"/>
<name>A0AAV5L1G7_9ROSI</name>
<feature type="signal peptide" evidence="10">
    <location>
        <begin position="1"/>
        <end position="22"/>
    </location>
</feature>
<keyword evidence="4 10" id="KW-0732">Signal</keyword>
<dbReference type="SUPFAM" id="SSF52058">
    <property type="entry name" value="L domain-like"/>
    <property type="match status" value="1"/>
</dbReference>
<organism evidence="11 12">
    <name type="scientific">Rubroshorea leprosula</name>
    <dbReference type="NCBI Taxonomy" id="152421"/>
    <lineage>
        <taxon>Eukaryota</taxon>
        <taxon>Viridiplantae</taxon>
        <taxon>Streptophyta</taxon>
        <taxon>Embryophyta</taxon>
        <taxon>Tracheophyta</taxon>
        <taxon>Spermatophyta</taxon>
        <taxon>Magnoliopsida</taxon>
        <taxon>eudicotyledons</taxon>
        <taxon>Gunneridae</taxon>
        <taxon>Pentapetalae</taxon>
        <taxon>rosids</taxon>
        <taxon>malvids</taxon>
        <taxon>Malvales</taxon>
        <taxon>Dipterocarpaceae</taxon>
        <taxon>Rubroshorea</taxon>
    </lineage>
</organism>
<keyword evidence="3" id="KW-0812">Transmembrane</keyword>